<sequence>MYKLLRKILKELKNIRKELHIIASNMESLKLTEDKILEISQYTDTLKF</sequence>
<dbReference type="Proteomes" id="UP000713904">
    <property type="component" value="Unassembled WGS sequence"/>
</dbReference>
<name>A0ABR6TMK5_9FIRM</name>
<evidence type="ECO:0000313" key="1">
    <source>
        <dbReference type="EMBL" id="MBC2576550.1"/>
    </source>
</evidence>
<reference evidence="1 2" key="1">
    <citation type="submission" date="2020-05" db="EMBL/GenBank/DDBJ databases">
        <title>Draft genome of xy-202 and genomic insight in genome of the genus Peptostreptococcus.</title>
        <authorList>
            <person name="Zhang Z."/>
        </authorList>
    </citation>
    <scope>NUCLEOTIDE SEQUENCE [LARGE SCALE GENOMIC DNA]</scope>
    <source>
        <strain evidence="1 2">DSM 27025</strain>
    </source>
</reference>
<accession>A0ABR6TMK5</accession>
<gene>
    <name evidence="1" type="ORF">HLB29_07595</name>
</gene>
<organism evidence="1 2">
    <name type="scientific">Peptostreptococcus canis</name>
    <dbReference type="NCBI Taxonomy" id="1159213"/>
    <lineage>
        <taxon>Bacteria</taxon>
        <taxon>Bacillati</taxon>
        <taxon>Bacillota</taxon>
        <taxon>Clostridia</taxon>
        <taxon>Peptostreptococcales</taxon>
        <taxon>Peptostreptococcaceae</taxon>
        <taxon>Peptostreptococcus</taxon>
    </lineage>
</organism>
<dbReference type="RefSeq" id="WP_185624572.1">
    <property type="nucleotide sequence ID" value="NZ_JABGBW010000007.1"/>
</dbReference>
<dbReference type="EMBL" id="JABGBW010000007">
    <property type="protein sequence ID" value="MBC2576550.1"/>
    <property type="molecule type" value="Genomic_DNA"/>
</dbReference>
<protein>
    <recommendedName>
        <fullName evidence="3">Spo0E like sporulation regulatory protein</fullName>
    </recommendedName>
</protein>
<keyword evidence="2" id="KW-1185">Reference proteome</keyword>
<proteinExistence type="predicted"/>
<evidence type="ECO:0008006" key="3">
    <source>
        <dbReference type="Google" id="ProtNLM"/>
    </source>
</evidence>
<evidence type="ECO:0000313" key="2">
    <source>
        <dbReference type="Proteomes" id="UP000713904"/>
    </source>
</evidence>
<comment type="caution">
    <text evidence="1">The sequence shown here is derived from an EMBL/GenBank/DDBJ whole genome shotgun (WGS) entry which is preliminary data.</text>
</comment>